<dbReference type="InterPro" id="IPR008538">
    <property type="entry name" value="Uma2"/>
</dbReference>
<dbReference type="OrthoDB" id="5568181at2"/>
<dbReference type="Pfam" id="PF05685">
    <property type="entry name" value="Uma2"/>
    <property type="match status" value="1"/>
</dbReference>
<dbReference type="PANTHER" id="PTHR34107">
    <property type="entry name" value="SLL0198 PROTEIN-RELATED"/>
    <property type="match status" value="1"/>
</dbReference>
<evidence type="ECO:0000259" key="1">
    <source>
        <dbReference type="Pfam" id="PF05685"/>
    </source>
</evidence>
<feature type="domain" description="Putative restriction endonuclease" evidence="1">
    <location>
        <begin position="16"/>
        <end position="134"/>
    </location>
</feature>
<name>A0A1Z4BXV9_9GAMM</name>
<reference evidence="2 3" key="1">
    <citation type="submission" date="2017-06" db="EMBL/GenBank/DDBJ databases">
        <title>Genome Sequencing of the methanotroph Methylovulum psychrotolerants str. HV10-M2 isolated from a high-altitude environment.</title>
        <authorList>
            <person name="Mateos-Rivera A."/>
        </authorList>
    </citation>
    <scope>NUCLEOTIDE SEQUENCE [LARGE SCALE GENOMIC DNA]</scope>
    <source>
        <strain evidence="2 3">HV10_M2</strain>
    </source>
</reference>
<dbReference type="Gene3D" id="3.90.1570.10">
    <property type="entry name" value="tt1808, chain A"/>
    <property type="match status" value="1"/>
</dbReference>
<dbReference type="EMBL" id="CP022129">
    <property type="protein sequence ID" value="ASF46118.1"/>
    <property type="molecule type" value="Genomic_DNA"/>
</dbReference>
<evidence type="ECO:0000313" key="2">
    <source>
        <dbReference type="EMBL" id="ASF46118.1"/>
    </source>
</evidence>
<dbReference type="PANTHER" id="PTHR34107:SF4">
    <property type="entry name" value="SLL1222 PROTEIN"/>
    <property type="match status" value="1"/>
</dbReference>
<dbReference type="SUPFAM" id="SSF52980">
    <property type="entry name" value="Restriction endonuclease-like"/>
    <property type="match status" value="1"/>
</dbReference>
<dbReference type="RefSeq" id="WP_088618992.1">
    <property type="nucleotide sequence ID" value="NZ_CP022129.1"/>
</dbReference>
<dbReference type="AlphaFoldDB" id="A0A1Z4BXV9"/>
<evidence type="ECO:0000313" key="3">
    <source>
        <dbReference type="Proteomes" id="UP000197019"/>
    </source>
</evidence>
<sequence length="154" mass="17188">MQWSDVVDNPYLQNLPFKIELNRYGKIEMPPASNKHGRLQIKIGALLERKLKQGEALSECSIQTGEGVKVADVAWCSKAFLKLYGYATPYPRAPEICVDIVSPANSTLEMAEKVQLYLQAGAKEVWIVWENGAVDYYGNTGKLMQSAYNISVIT</sequence>
<dbReference type="InterPro" id="IPR011335">
    <property type="entry name" value="Restrct_endonuc-II-like"/>
</dbReference>
<dbReference type="Proteomes" id="UP000197019">
    <property type="component" value="Chromosome"/>
</dbReference>
<gene>
    <name evidence="2" type="ORF">CEK71_08505</name>
</gene>
<dbReference type="InterPro" id="IPR012296">
    <property type="entry name" value="Nuclease_put_TT1808"/>
</dbReference>
<accession>A0A1Z4BXV9</accession>
<protein>
    <recommendedName>
        <fullName evidence="1">Putative restriction endonuclease domain-containing protein</fullName>
    </recommendedName>
</protein>
<dbReference type="KEGG" id="mpsy:CEK71_08505"/>
<proteinExistence type="predicted"/>
<keyword evidence="3" id="KW-1185">Reference proteome</keyword>
<dbReference type="CDD" id="cd06260">
    <property type="entry name" value="DUF820-like"/>
    <property type="match status" value="1"/>
</dbReference>
<organism evidence="2 3">
    <name type="scientific">Methylovulum psychrotolerans</name>
    <dbReference type="NCBI Taxonomy" id="1704499"/>
    <lineage>
        <taxon>Bacteria</taxon>
        <taxon>Pseudomonadati</taxon>
        <taxon>Pseudomonadota</taxon>
        <taxon>Gammaproteobacteria</taxon>
        <taxon>Methylococcales</taxon>
        <taxon>Methylococcaceae</taxon>
        <taxon>Methylovulum</taxon>
    </lineage>
</organism>